<comment type="function">
    <text evidence="7">Involved in DNA repair and RecF pathway recombination.</text>
</comment>
<comment type="similarity">
    <text evidence="1 7">Belongs to the RecO family.</text>
</comment>
<dbReference type="PANTHER" id="PTHR33991:SF1">
    <property type="entry name" value="DNA REPAIR PROTEIN RECO"/>
    <property type="match status" value="1"/>
</dbReference>
<evidence type="ECO:0000313" key="10">
    <source>
        <dbReference type="Proteomes" id="UP000218784"/>
    </source>
</evidence>
<dbReference type="InterPro" id="IPR042242">
    <property type="entry name" value="RecO_C"/>
</dbReference>
<evidence type="ECO:0000256" key="6">
    <source>
        <dbReference type="ARBA" id="ARBA00033409"/>
    </source>
</evidence>
<dbReference type="PANTHER" id="PTHR33991">
    <property type="entry name" value="DNA REPAIR PROTEIN RECO"/>
    <property type="match status" value="1"/>
</dbReference>
<dbReference type="GO" id="GO:0006310">
    <property type="term" value="P:DNA recombination"/>
    <property type="evidence" value="ECO:0007669"/>
    <property type="project" value="UniProtKB-UniRule"/>
</dbReference>
<dbReference type="GO" id="GO:0006302">
    <property type="term" value="P:double-strand break repair"/>
    <property type="evidence" value="ECO:0007669"/>
    <property type="project" value="TreeGrafter"/>
</dbReference>
<comment type="caution">
    <text evidence="9">The sequence shown here is derived from an EMBL/GenBank/DDBJ whole genome shotgun (WGS) entry which is preliminary data.</text>
</comment>
<keyword evidence="5 7" id="KW-0234">DNA repair</keyword>
<sequence length="244" mass="25549">MHIHADAVILSVRAHGEHGAIVRGFTRDHGVQPGYVRGGHARRLRPVLQPANAIRGEWRARTDEQLPALTVELLHSRAPLHAEPLPAAALEWLTALTAATLPEGQPYPQLYDALGAVLDAIAAAPSARGWAGSIARYELLLLAELGFGLDLSACVVSGATDDLAFVSPKSGGAVARAAAAGYEARLFALPPFLAAGGAAAGGEEALAALAITGHFLARDLLTDRRRDVLAARERLVARVNRAVA</sequence>
<dbReference type="AlphaFoldDB" id="A0A2A4I224"/>
<dbReference type="InterPro" id="IPR012340">
    <property type="entry name" value="NA-bd_OB-fold"/>
</dbReference>
<evidence type="ECO:0000256" key="7">
    <source>
        <dbReference type="HAMAP-Rule" id="MF_00201"/>
    </source>
</evidence>
<evidence type="ECO:0000256" key="3">
    <source>
        <dbReference type="ARBA" id="ARBA00022763"/>
    </source>
</evidence>
<dbReference type="InterPro" id="IPR022572">
    <property type="entry name" value="DNA_rep/recomb_RecO_N"/>
</dbReference>
<keyword evidence="4 7" id="KW-0233">DNA recombination</keyword>
<reference evidence="9 10" key="1">
    <citation type="submission" date="2017-09" db="EMBL/GenBank/DDBJ databases">
        <title>Sphingomonas ginsenosidimutans KACC 14949, whole genome shotgun sequence.</title>
        <authorList>
            <person name="Feng G."/>
            <person name="Zhu H."/>
        </authorList>
    </citation>
    <scope>NUCLEOTIDE SEQUENCE [LARGE SCALE GENOMIC DNA]</scope>
    <source>
        <strain evidence="9 10">KACC 14949</strain>
    </source>
</reference>
<evidence type="ECO:0000259" key="8">
    <source>
        <dbReference type="Pfam" id="PF11967"/>
    </source>
</evidence>
<dbReference type="GO" id="GO:0043590">
    <property type="term" value="C:bacterial nucleoid"/>
    <property type="evidence" value="ECO:0007669"/>
    <property type="project" value="TreeGrafter"/>
</dbReference>
<dbReference type="InterPro" id="IPR003717">
    <property type="entry name" value="RecO"/>
</dbReference>
<dbReference type="NCBIfam" id="TIGR00613">
    <property type="entry name" value="reco"/>
    <property type="match status" value="1"/>
</dbReference>
<organism evidence="9 10">
    <name type="scientific">Sphingomonas ginsenosidimutans</name>
    <dbReference type="NCBI Taxonomy" id="862134"/>
    <lineage>
        <taxon>Bacteria</taxon>
        <taxon>Pseudomonadati</taxon>
        <taxon>Pseudomonadota</taxon>
        <taxon>Alphaproteobacteria</taxon>
        <taxon>Sphingomonadales</taxon>
        <taxon>Sphingomonadaceae</taxon>
        <taxon>Sphingomonas</taxon>
    </lineage>
</organism>
<dbReference type="Pfam" id="PF11967">
    <property type="entry name" value="RecO_N"/>
    <property type="match status" value="1"/>
</dbReference>
<dbReference type="Pfam" id="PF02565">
    <property type="entry name" value="RecO_C"/>
    <property type="match status" value="1"/>
</dbReference>
<dbReference type="SUPFAM" id="SSF57863">
    <property type="entry name" value="ArfGap/RecO-like zinc finger"/>
    <property type="match status" value="1"/>
</dbReference>
<keyword evidence="10" id="KW-1185">Reference proteome</keyword>
<name>A0A2A4I224_9SPHN</name>
<dbReference type="HAMAP" id="MF_00201">
    <property type="entry name" value="RecO"/>
    <property type="match status" value="1"/>
</dbReference>
<evidence type="ECO:0000256" key="1">
    <source>
        <dbReference type="ARBA" id="ARBA00007452"/>
    </source>
</evidence>
<accession>A0A2A4I224</accession>
<dbReference type="SUPFAM" id="SSF50249">
    <property type="entry name" value="Nucleic acid-binding proteins"/>
    <property type="match status" value="1"/>
</dbReference>
<dbReference type="EMBL" id="NWVD01000001">
    <property type="protein sequence ID" value="PCG10303.1"/>
    <property type="molecule type" value="Genomic_DNA"/>
</dbReference>
<evidence type="ECO:0000256" key="5">
    <source>
        <dbReference type="ARBA" id="ARBA00023204"/>
    </source>
</evidence>
<dbReference type="RefSeq" id="WP_070321787.1">
    <property type="nucleotide sequence ID" value="NZ_JAIEOT010000085.1"/>
</dbReference>
<evidence type="ECO:0000256" key="4">
    <source>
        <dbReference type="ARBA" id="ARBA00023172"/>
    </source>
</evidence>
<dbReference type="InterPro" id="IPR037278">
    <property type="entry name" value="ARFGAP/RecO"/>
</dbReference>
<dbReference type="Gene3D" id="1.20.1440.120">
    <property type="entry name" value="Recombination protein O, C-terminal domain"/>
    <property type="match status" value="1"/>
</dbReference>
<gene>
    <name evidence="7" type="primary">recO</name>
    <name evidence="9" type="ORF">COA17_02325</name>
</gene>
<feature type="domain" description="DNA replication/recombination mediator RecO N-terminal" evidence="8">
    <location>
        <begin position="1"/>
        <end position="76"/>
    </location>
</feature>
<protein>
    <recommendedName>
        <fullName evidence="2 7">DNA repair protein RecO</fullName>
    </recommendedName>
    <alternativeName>
        <fullName evidence="6 7">Recombination protein O</fullName>
    </alternativeName>
</protein>
<dbReference type="Proteomes" id="UP000218784">
    <property type="component" value="Unassembled WGS sequence"/>
</dbReference>
<proteinExistence type="inferred from homology"/>
<evidence type="ECO:0000256" key="2">
    <source>
        <dbReference type="ARBA" id="ARBA00021310"/>
    </source>
</evidence>
<dbReference type="Gene3D" id="2.40.50.140">
    <property type="entry name" value="Nucleic acid-binding proteins"/>
    <property type="match status" value="1"/>
</dbReference>
<evidence type="ECO:0000313" key="9">
    <source>
        <dbReference type="EMBL" id="PCG10303.1"/>
    </source>
</evidence>
<keyword evidence="3 7" id="KW-0227">DNA damage</keyword>